<dbReference type="EMBL" id="CM047747">
    <property type="protein sequence ID" value="KAJ0018671.1"/>
    <property type="molecule type" value="Genomic_DNA"/>
</dbReference>
<proteinExistence type="predicted"/>
<reference evidence="2" key="1">
    <citation type="journal article" date="2023" name="G3 (Bethesda)">
        <title>Genome assembly and association tests identify interacting loci associated with vigor, precocity, and sex in interspecific pistachio rootstocks.</title>
        <authorList>
            <person name="Palmer W."/>
            <person name="Jacygrad E."/>
            <person name="Sagayaradj S."/>
            <person name="Cavanaugh K."/>
            <person name="Han R."/>
            <person name="Bertier L."/>
            <person name="Beede B."/>
            <person name="Kafkas S."/>
            <person name="Golino D."/>
            <person name="Preece J."/>
            <person name="Michelmore R."/>
        </authorList>
    </citation>
    <scope>NUCLEOTIDE SEQUENCE [LARGE SCALE GENOMIC DNA]</scope>
</reference>
<organism evidence="1 2">
    <name type="scientific">Pistacia integerrima</name>
    <dbReference type="NCBI Taxonomy" id="434235"/>
    <lineage>
        <taxon>Eukaryota</taxon>
        <taxon>Viridiplantae</taxon>
        <taxon>Streptophyta</taxon>
        <taxon>Embryophyta</taxon>
        <taxon>Tracheophyta</taxon>
        <taxon>Spermatophyta</taxon>
        <taxon>Magnoliopsida</taxon>
        <taxon>eudicotyledons</taxon>
        <taxon>Gunneridae</taxon>
        <taxon>Pentapetalae</taxon>
        <taxon>rosids</taxon>
        <taxon>malvids</taxon>
        <taxon>Sapindales</taxon>
        <taxon>Anacardiaceae</taxon>
        <taxon>Pistacia</taxon>
    </lineage>
</organism>
<accession>A0ACC0XMP2</accession>
<sequence>MRFIFQLSIMNFSLVGDYYWNAVCLSNHDNSFVCLHFMELVNLVGNNFTFDSSNSR</sequence>
<keyword evidence="2" id="KW-1185">Reference proteome</keyword>
<comment type="caution">
    <text evidence="1">The sequence shown here is derived from an EMBL/GenBank/DDBJ whole genome shotgun (WGS) entry which is preliminary data.</text>
</comment>
<dbReference type="Proteomes" id="UP001163603">
    <property type="component" value="Chromosome 12"/>
</dbReference>
<evidence type="ECO:0000313" key="2">
    <source>
        <dbReference type="Proteomes" id="UP001163603"/>
    </source>
</evidence>
<gene>
    <name evidence="1" type="ORF">Pint_11532</name>
</gene>
<name>A0ACC0XMP2_9ROSI</name>
<protein>
    <submittedName>
        <fullName evidence="1">Uncharacterized protein</fullName>
    </submittedName>
</protein>
<evidence type="ECO:0000313" key="1">
    <source>
        <dbReference type="EMBL" id="KAJ0018671.1"/>
    </source>
</evidence>